<dbReference type="EMBL" id="MFJG01000002">
    <property type="protein sequence ID" value="OGG07753.1"/>
    <property type="molecule type" value="Genomic_DNA"/>
</dbReference>
<protein>
    <recommendedName>
        <fullName evidence="3">Nucleotidyl transferase AbiEii/AbiGii toxin family protein</fullName>
    </recommendedName>
</protein>
<proteinExistence type="predicted"/>
<comment type="caution">
    <text evidence="1">The sequence shown here is derived from an EMBL/GenBank/DDBJ whole genome shotgun (WGS) entry which is preliminary data.</text>
</comment>
<sequence>MLGFYNDLVTQKSFLTLQNLRGKLGFILIGGWAVYLYTKALKSKDIDIIINFDQLEKLKQDFEIIKNDRLKKYEARKEEVQIDIYLPYYSNIRIPVEKITDFTKIETFTVPSVEMLLILKQLAYEERGLSPKGQKDKLDILSLLYFGNFDTVKYQKLVKKLNLRLNVGKIIQETIKIPELGVNEYQWSKWKRNFLSGQPEQRVI</sequence>
<dbReference type="Proteomes" id="UP000178681">
    <property type="component" value="Unassembled WGS sequence"/>
</dbReference>
<dbReference type="AlphaFoldDB" id="A0A1F5Z5T2"/>
<gene>
    <name evidence="1" type="ORF">A2872_02205</name>
</gene>
<dbReference type="Gene3D" id="3.30.460.40">
    <property type="match status" value="1"/>
</dbReference>
<reference evidence="1 2" key="1">
    <citation type="journal article" date="2016" name="Nat. Commun.">
        <title>Thousands of microbial genomes shed light on interconnected biogeochemical processes in an aquifer system.</title>
        <authorList>
            <person name="Anantharaman K."/>
            <person name="Brown C.T."/>
            <person name="Hug L.A."/>
            <person name="Sharon I."/>
            <person name="Castelle C.J."/>
            <person name="Probst A.J."/>
            <person name="Thomas B.C."/>
            <person name="Singh A."/>
            <person name="Wilkins M.J."/>
            <person name="Karaoz U."/>
            <person name="Brodie E.L."/>
            <person name="Williams K.H."/>
            <person name="Hubbard S.S."/>
            <person name="Banfield J.F."/>
        </authorList>
    </citation>
    <scope>NUCLEOTIDE SEQUENCE [LARGE SCALE GENOMIC DNA]</scope>
</reference>
<dbReference type="STRING" id="1798377.A2872_02205"/>
<evidence type="ECO:0000313" key="1">
    <source>
        <dbReference type="EMBL" id="OGG07753.1"/>
    </source>
</evidence>
<name>A0A1F5Z5T2_9BACT</name>
<accession>A0A1F5Z5T2</accession>
<dbReference type="SUPFAM" id="SSF81301">
    <property type="entry name" value="Nucleotidyltransferase"/>
    <property type="match status" value="1"/>
</dbReference>
<evidence type="ECO:0008006" key="3">
    <source>
        <dbReference type="Google" id="ProtNLM"/>
    </source>
</evidence>
<organism evidence="1 2">
    <name type="scientific">Candidatus Gottesmanbacteria bacterium RIFCSPHIGHO2_01_FULL_42_12</name>
    <dbReference type="NCBI Taxonomy" id="1798377"/>
    <lineage>
        <taxon>Bacteria</taxon>
        <taxon>Candidatus Gottesmaniibacteriota</taxon>
    </lineage>
</organism>
<evidence type="ECO:0000313" key="2">
    <source>
        <dbReference type="Proteomes" id="UP000178681"/>
    </source>
</evidence>
<dbReference type="InterPro" id="IPR043519">
    <property type="entry name" value="NT_sf"/>
</dbReference>